<name>A0AA38MSJ9_9AGAR</name>
<organism evidence="1 2">
    <name type="scientific">Lentinula guzmanii</name>
    <dbReference type="NCBI Taxonomy" id="2804957"/>
    <lineage>
        <taxon>Eukaryota</taxon>
        <taxon>Fungi</taxon>
        <taxon>Dikarya</taxon>
        <taxon>Basidiomycota</taxon>
        <taxon>Agaricomycotina</taxon>
        <taxon>Agaricomycetes</taxon>
        <taxon>Agaricomycetidae</taxon>
        <taxon>Agaricales</taxon>
        <taxon>Marasmiineae</taxon>
        <taxon>Omphalotaceae</taxon>
        <taxon>Lentinula</taxon>
    </lineage>
</organism>
<accession>A0AA38MSJ9</accession>
<dbReference type="Proteomes" id="UP001176059">
    <property type="component" value="Unassembled WGS sequence"/>
</dbReference>
<reference evidence="1" key="2">
    <citation type="journal article" date="2023" name="Proc. Natl. Acad. Sci. U.S.A.">
        <title>A global phylogenomic analysis of the shiitake genus Lentinula.</title>
        <authorList>
            <person name="Sierra-Patev S."/>
            <person name="Min B."/>
            <person name="Naranjo-Ortiz M."/>
            <person name="Looney B."/>
            <person name="Konkel Z."/>
            <person name="Slot J.C."/>
            <person name="Sakamoto Y."/>
            <person name="Steenwyk J.L."/>
            <person name="Rokas A."/>
            <person name="Carro J."/>
            <person name="Camarero S."/>
            <person name="Ferreira P."/>
            <person name="Molpeceres G."/>
            <person name="Ruiz-Duenas F.J."/>
            <person name="Serrano A."/>
            <person name="Henrissat B."/>
            <person name="Drula E."/>
            <person name="Hughes K.W."/>
            <person name="Mata J.L."/>
            <person name="Ishikawa N.K."/>
            <person name="Vargas-Isla R."/>
            <person name="Ushijima S."/>
            <person name="Smith C.A."/>
            <person name="Donoghue J."/>
            <person name="Ahrendt S."/>
            <person name="Andreopoulos W."/>
            <person name="He G."/>
            <person name="LaButti K."/>
            <person name="Lipzen A."/>
            <person name="Ng V."/>
            <person name="Riley R."/>
            <person name="Sandor L."/>
            <person name="Barry K."/>
            <person name="Martinez A.T."/>
            <person name="Xiao Y."/>
            <person name="Gibbons J.G."/>
            <person name="Terashima K."/>
            <person name="Grigoriev I.V."/>
            <person name="Hibbett D."/>
        </authorList>
    </citation>
    <scope>NUCLEOTIDE SEQUENCE</scope>
    <source>
        <strain evidence="1">ET3784</strain>
    </source>
</reference>
<dbReference type="EMBL" id="JANVFO010000041">
    <property type="protein sequence ID" value="KAJ3727350.1"/>
    <property type="molecule type" value="Genomic_DNA"/>
</dbReference>
<reference evidence="1" key="1">
    <citation type="submission" date="2022-08" db="EMBL/GenBank/DDBJ databases">
        <authorList>
            <consortium name="DOE Joint Genome Institute"/>
            <person name="Min B."/>
            <person name="Sierra-Patev S."/>
            <person name="Naranjo-Ortiz M."/>
            <person name="Looney B."/>
            <person name="Konkel Z."/>
            <person name="Slot J.C."/>
            <person name="Sakamoto Y."/>
            <person name="Steenwyk J.L."/>
            <person name="Rokas A."/>
            <person name="Carro J."/>
            <person name="Camarero S."/>
            <person name="Ferreira P."/>
            <person name="Molpeceres G."/>
            <person name="Ruiz-duenas F.J."/>
            <person name="Serrano A."/>
            <person name="Henrissat B."/>
            <person name="Drula E."/>
            <person name="Hughes K.W."/>
            <person name="Mata J.L."/>
            <person name="Ishikawa N.K."/>
            <person name="Vargas-Isla R."/>
            <person name="Ushijima S."/>
            <person name="Smith C.A."/>
            <person name="Ahrendt S."/>
            <person name="Andreopoulos W."/>
            <person name="He G."/>
            <person name="LaButti K."/>
            <person name="Lipzen A."/>
            <person name="Ng V."/>
            <person name="Riley R."/>
            <person name="Sandor L."/>
            <person name="Barry K."/>
            <person name="Martinez A.T."/>
            <person name="Xiao Y."/>
            <person name="Gibbons J.G."/>
            <person name="Terashima K."/>
            <person name="Hibbett D.S."/>
            <person name="Grigoriev I.V."/>
        </authorList>
    </citation>
    <scope>NUCLEOTIDE SEQUENCE</scope>
    <source>
        <strain evidence="1">ET3784</strain>
    </source>
</reference>
<evidence type="ECO:0000313" key="2">
    <source>
        <dbReference type="Proteomes" id="UP001176059"/>
    </source>
</evidence>
<dbReference type="AlphaFoldDB" id="A0AA38MSJ9"/>
<proteinExistence type="predicted"/>
<comment type="caution">
    <text evidence="1">The sequence shown here is derived from an EMBL/GenBank/DDBJ whole genome shotgun (WGS) entry which is preliminary data.</text>
</comment>
<keyword evidence="2" id="KW-1185">Reference proteome</keyword>
<protein>
    <submittedName>
        <fullName evidence="1">Uncharacterized protein</fullName>
    </submittedName>
</protein>
<sequence length="187" mass="21311">MTRSSQTKYSPRAMKKALKRTCLDAGMSRNDAVKVSLPSLPVPKVTGTTRRNPGRMDGVRWKSDSFICPEHVDGPELRHSVDEADMVEEEVHFDDNTSSDESSQTSGRMHVVSLFDIAKPAKCKGIKKEYEMVEKMRQIIFLDEESYELEEQWEDWEEIHGWTDSEMKTQKPTYAAALQGKGDIHVS</sequence>
<gene>
    <name evidence="1" type="ORF">DFJ43DRAFT_545525</name>
</gene>
<evidence type="ECO:0000313" key="1">
    <source>
        <dbReference type="EMBL" id="KAJ3727350.1"/>
    </source>
</evidence>